<dbReference type="AlphaFoldDB" id="A0A4Y9LJW5"/>
<organism evidence="1 2">
    <name type="scientific">Bradyrhizobium niftali</name>
    <dbReference type="NCBI Taxonomy" id="2560055"/>
    <lineage>
        <taxon>Bacteria</taxon>
        <taxon>Pseudomonadati</taxon>
        <taxon>Pseudomonadota</taxon>
        <taxon>Alphaproteobacteria</taxon>
        <taxon>Hyphomicrobiales</taxon>
        <taxon>Nitrobacteraceae</taxon>
        <taxon>Bradyrhizobium</taxon>
    </lineage>
</organism>
<comment type="caution">
    <text evidence="1">The sequence shown here is derived from an EMBL/GenBank/DDBJ whole genome shotgun (WGS) entry which is preliminary data.</text>
</comment>
<protein>
    <submittedName>
        <fullName evidence="1">Uncharacterized protein</fullName>
    </submittedName>
</protein>
<dbReference type="RefSeq" id="WP_135177284.1">
    <property type="nucleotide sequence ID" value="NZ_SPQT01000021.1"/>
</dbReference>
<accession>A0A4Y9LJW5</accession>
<proteinExistence type="predicted"/>
<dbReference type="EMBL" id="SPQT01000021">
    <property type="protein sequence ID" value="TFV43880.1"/>
    <property type="molecule type" value="Genomic_DNA"/>
</dbReference>
<dbReference type="Proteomes" id="UP000297966">
    <property type="component" value="Unassembled WGS sequence"/>
</dbReference>
<sequence>MLHPPCPVSAASLDLPGTTITSQLSSKAQAQFNVRFIRAVRIGRASITIHTVQANTGKRPPPSVLPYCARNIDKF</sequence>
<keyword evidence="2" id="KW-1185">Reference proteome</keyword>
<reference evidence="1 2" key="1">
    <citation type="submission" date="2019-03" db="EMBL/GenBank/DDBJ databases">
        <title>Bradyrhizobium diversity isolated from nodules of Chamaecrista fasciculata.</title>
        <authorList>
            <person name="Klepa M.S."/>
            <person name="Urquiaga M.O."/>
            <person name="Hungria M."/>
            <person name="Delamuta J.R."/>
        </authorList>
    </citation>
    <scope>NUCLEOTIDE SEQUENCE [LARGE SCALE GENOMIC DNA]</scope>
    <source>
        <strain evidence="1 2">CNPSo 3448</strain>
    </source>
</reference>
<name>A0A4Y9LJW5_9BRAD</name>
<gene>
    <name evidence="1" type="ORF">E4K65_30570</name>
</gene>
<evidence type="ECO:0000313" key="2">
    <source>
        <dbReference type="Proteomes" id="UP000297966"/>
    </source>
</evidence>
<evidence type="ECO:0000313" key="1">
    <source>
        <dbReference type="EMBL" id="TFV43880.1"/>
    </source>
</evidence>